<gene>
    <name evidence="11" type="ordered locus">FraEuI1c_6799</name>
</gene>
<protein>
    <recommendedName>
        <fullName evidence="1">non-specific serine/threonine protein kinase</fullName>
        <ecNumber evidence="1">2.7.11.1</ecNumber>
    </recommendedName>
</protein>
<evidence type="ECO:0000313" key="12">
    <source>
        <dbReference type="Proteomes" id="UP000002484"/>
    </source>
</evidence>
<dbReference type="HOGENOM" id="CLU_421962_0_0_11"/>
<dbReference type="eggNOG" id="COG0515">
    <property type="taxonomic scope" value="Bacteria"/>
</dbReference>
<dbReference type="PROSITE" id="PS50011">
    <property type="entry name" value="PROTEIN_KINASE_DOM"/>
    <property type="match status" value="1"/>
</dbReference>
<dbReference type="InterPro" id="IPR011009">
    <property type="entry name" value="Kinase-like_dom_sf"/>
</dbReference>
<dbReference type="CDD" id="cd14014">
    <property type="entry name" value="STKc_PknB_like"/>
    <property type="match status" value="1"/>
</dbReference>
<dbReference type="AlphaFoldDB" id="E3JDK2"/>
<dbReference type="GO" id="GO:0005524">
    <property type="term" value="F:ATP binding"/>
    <property type="evidence" value="ECO:0007669"/>
    <property type="project" value="UniProtKB-UniRule"/>
</dbReference>
<dbReference type="PROSITE" id="PS00107">
    <property type="entry name" value="PROTEIN_KINASE_ATP"/>
    <property type="match status" value="1"/>
</dbReference>
<evidence type="ECO:0000256" key="8">
    <source>
        <dbReference type="SAM" id="MobiDB-lite"/>
    </source>
</evidence>
<keyword evidence="9" id="KW-0812">Transmembrane</keyword>
<feature type="compositionally biased region" description="Pro residues" evidence="8">
    <location>
        <begin position="493"/>
        <end position="502"/>
    </location>
</feature>
<feature type="compositionally biased region" description="Low complexity" evidence="8">
    <location>
        <begin position="371"/>
        <end position="395"/>
    </location>
</feature>
<feature type="compositionally biased region" description="Low complexity" evidence="8">
    <location>
        <begin position="314"/>
        <end position="340"/>
    </location>
</feature>
<dbReference type="SMART" id="SM00220">
    <property type="entry name" value="S_TKc"/>
    <property type="match status" value="1"/>
</dbReference>
<evidence type="ECO:0000256" key="1">
    <source>
        <dbReference type="ARBA" id="ARBA00012513"/>
    </source>
</evidence>
<evidence type="ECO:0000256" key="5">
    <source>
        <dbReference type="ARBA" id="ARBA00022777"/>
    </source>
</evidence>
<dbReference type="Gene3D" id="1.10.510.10">
    <property type="entry name" value="Transferase(Phosphotransferase) domain 1"/>
    <property type="match status" value="1"/>
</dbReference>
<dbReference type="PROSITE" id="PS00108">
    <property type="entry name" value="PROTEIN_KINASE_ST"/>
    <property type="match status" value="1"/>
</dbReference>
<dbReference type="Proteomes" id="UP000002484">
    <property type="component" value="Chromosome"/>
</dbReference>
<evidence type="ECO:0000313" key="11">
    <source>
        <dbReference type="EMBL" id="ADP84768.1"/>
    </source>
</evidence>
<dbReference type="InterPro" id="IPR017441">
    <property type="entry name" value="Protein_kinase_ATP_BS"/>
</dbReference>
<feature type="binding site" evidence="7">
    <location>
        <position position="43"/>
    </location>
    <ligand>
        <name>ATP</name>
        <dbReference type="ChEBI" id="CHEBI:30616"/>
    </ligand>
</feature>
<evidence type="ECO:0000256" key="3">
    <source>
        <dbReference type="ARBA" id="ARBA00022679"/>
    </source>
</evidence>
<dbReference type="SUPFAM" id="SSF56112">
    <property type="entry name" value="Protein kinase-like (PK-like)"/>
    <property type="match status" value="1"/>
</dbReference>
<dbReference type="InParanoid" id="E3JDK2"/>
<organism evidence="11 12">
    <name type="scientific">Pseudofrankia inefficax (strain DSM 45817 / CECT 9037 / DDB 130130 / EuI1c)</name>
    <name type="common">Frankia inefficax</name>
    <dbReference type="NCBI Taxonomy" id="298654"/>
    <lineage>
        <taxon>Bacteria</taxon>
        <taxon>Bacillati</taxon>
        <taxon>Actinomycetota</taxon>
        <taxon>Actinomycetes</taxon>
        <taxon>Frankiales</taxon>
        <taxon>Frankiaceae</taxon>
        <taxon>Pseudofrankia</taxon>
    </lineage>
</organism>
<keyword evidence="12" id="KW-1185">Reference proteome</keyword>
<dbReference type="InterPro" id="IPR008271">
    <property type="entry name" value="Ser/Thr_kinase_AS"/>
</dbReference>
<dbReference type="PANTHER" id="PTHR43289:SF6">
    <property type="entry name" value="SERINE_THREONINE-PROTEIN KINASE NEKL-3"/>
    <property type="match status" value="1"/>
</dbReference>
<sequence length="649" mass="65713">MIVDRALVAAALPGYELGAQVGQGAFGMVLAAKNRLRRDVAVKVMPGVSVRGAHAENEALMLAELDHPHVVKVHDFVPAGEMALIVMELLSGGSLRSRIDAGGAGPEWACAVALAVASALEFAHGCGLLHRDVKPENVLFAADGRLKLTDFGIAKAFQDTAAFTSTVTGTPRYMAPEQFLAGELRRTVDVYALGIVTYEVLTGKAPSGGRSNTYETLREFHLYTPPRPLDGVAPQVGQVVLRALAKEPARRQQTARQFALELASAAASALGPGWLGRAGIEVALDLEVRDAAARPKLGAAVPIRPASSRVPVRPAASIPVPPAGSSSPVPVAVPASARLVPLPPPGSPEPPRAAPDTAVPPAEAAPISGWAPAEAGPVADEAAAEAGPVAGRVPAEAGPIPDRARVPPAQDPPVDAARRPATPAGRQVPLAPPARAREPAPVVAPPGGLRPMPAPPVPGAAVGRMAPVPVERRRPAGGAGPVPPAPSTVVPPAGVPAQPPLVPSARPAVDWSRAAPPMAGLPTLATDPSAAAPPPPDLGTQSGLPTQPPGAATDRTEPPRQAASPGYAAGGPATPPPAGPSDGDRPSGTGPVHARPPAPGPATAGSEVLFLNPSQDEDYRRASRRRATTVLVGVSVLVLLAIAAAVLLG</sequence>
<feature type="compositionally biased region" description="Low complexity" evidence="8">
    <location>
        <begin position="562"/>
        <end position="572"/>
    </location>
</feature>
<evidence type="ECO:0000256" key="4">
    <source>
        <dbReference type="ARBA" id="ARBA00022741"/>
    </source>
</evidence>
<feature type="compositionally biased region" description="Low complexity" evidence="8">
    <location>
        <begin position="521"/>
        <end position="530"/>
    </location>
</feature>
<dbReference type="OrthoDB" id="9801841at2"/>
<proteinExistence type="predicted"/>
<dbReference type="InterPro" id="IPR000719">
    <property type="entry name" value="Prot_kinase_dom"/>
</dbReference>
<dbReference type="STRING" id="298654.FraEuI1c_6799"/>
<keyword evidence="9" id="KW-0472">Membrane</keyword>
<evidence type="ECO:0000256" key="2">
    <source>
        <dbReference type="ARBA" id="ARBA00022527"/>
    </source>
</evidence>
<feature type="domain" description="Protein kinase" evidence="10">
    <location>
        <begin position="15"/>
        <end position="263"/>
    </location>
</feature>
<dbReference type="PANTHER" id="PTHR43289">
    <property type="entry name" value="MITOGEN-ACTIVATED PROTEIN KINASE KINASE KINASE 20-RELATED"/>
    <property type="match status" value="1"/>
</dbReference>
<dbReference type="EC" id="2.7.11.1" evidence="1"/>
<accession>E3JDK2</accession>
<feature type="compositionally biased region" description="Low complexity" evidence="8">
    <location>
        <begin position="406"/>
        <end position="424"/>
    </location>
</feature>
<keyword evidence="3" id="KW-0808">Transferase</keyword>
<feature type="region of interest" description="Disordered" evidence="8">
    <location>
        <begin position="308"/>
        <end position="451"/>
    </location>
</feature>
<evidence type="ECO:0000259" key="10">
    <source>
        <dbReference type="PROSITE" id="PS50011"/>
    </source>
</evidence>
<keyword evidence="2 11" id="KW-0723">Serine/threonine-protein kinase</keyword>
<feature type="transmembrane region" description="Helical" evidence="9">
    <location>
        <begin position="630"/>
        <end position="648"/>
    </location>
</feature>
<name>E3JDK2_PSEI1</name>
<evidence type="ECO:0000256" key="7">
    <source>
        <dbReference type="PROSITE-ProRule" id="PRU10141"/>
    </source>
</evidence>
<dbReference type="RefSeq" id="WP_013427879.1">
    <property type="nucleotide sequence ID" value="NC_014666.1"/>
</dbReference>
<evidence type="ECO:0000256" key="6">
    <source>
        <dbReference type="ARBA" id="ARBA00022840"/>
    </source>
</evidence>
<feature type="region of interest" description="Disordered" evidence="8">
    <location>
        <begin position="471"/>
        <end position="607"/>
    </location>
</feature>
<dbReference type="GO" id="GO:0004674">
    <property type="term" value="F:protein serine/threonine kinase activity"/>
    <property type="evidence" value="ECO:0007669"/>
    <property type="project" value="UniProtKB-KW"/>
</dbReference>
<dbReference type="EMBL" id="CP002299">
    <property type="protein sequence ID" value="ADP84768.1"/>
    <property type="molecule type" value="Genomic_DNA"/>
</dbReference>
<reference evidence="11 12" key="1">
    <citation type="submission" date="2010-10" db="EMBL/GenBank/DDBJ databases">
        <title>Complete sequence of Frankia sp. EuI1c.</title>
        <authorList>
            <consortium name="US DOE Joint Genome Institute"/>
            <person name="Lucas S."/>
            <person name="Copeland A."/>
            <person name="Lapidus A."/>
            <person name="Cheng J.-F."/>
            <person name="Bruce D."/>
            <person name="Goodwin L."/>
            <person name="Pitluck S."/>
            <person name="Chertkov O."/>
            <person name="Detter J.C."/>
            <person name="Han C."/>
            <person name="Tapia R."/>
            <person name="Land M."/>
            <person name="Hauser L."/>
            <person name="Jeffries C."/>
            <person name="Kyrpides N."/>
            <person name="Ivanova N."/>
            <person name="Mikhailova N."/>
            <person name="Beauchemin N."/>
            <person name="Sen A."/>
            <person name="Sur S.A."/>
            <person name="Gtari M."/>
            <person name="Wall L."/>
            <person name="Tisa L."/>
            <person name="Woyke T."/>
        </authorList>
    </citation>
    <scope>NUCLEOTIDE SEQUENCE [LARGE SCALE GENOMIC DNA]</scope>
    <source>
        <strain evidence="12">DSM 45817 / CECT 9037 / EuI1c</strain>
    </source>
</reference>
<keyword evidence="5 11" id="KW-0418">Kinase</keyword>
<keyword evidence="9" id="KW-1133">Transmembrane helix</keyword>
<dbReference type="Pfam" id="PF00069">
    <property type="entry name" value="Pkinase"/>
    <property type="match status" value="1"/>
</dbReference>
<keyword evidence="6 7" id="KW-0067">ATP-binding</keyword>
<feature type="compositionally biased region" description="Low complexity" evidence="8">
    <location>
        <begin position="439"/>
        <end position="451"/>
    </location>
</feature>
<evidence type="ECO:0000256" key="9">
    <source>
        <dbReference type="SAM" id="Phobius"/>
    </source>
</evidence>
<feature type="compositionally biased region" description="Pro residues" evidence="8">
    <location>
        <begin position="341"/>
        <end position="353"/>
    </location>
</feature>
<keyword evidence="4 7" id="KW-0547">Nucleotide-binding</keyword>
<dbReference type="KEGG" id="fri:FraEuI1c_6799"/>